<accession>A0AAX3N3B8</accession>
<protein>
    <submittedName>
        <fullName evidence="4">Aldehyde dehydrogenase family protein</fullName>
    </submittedName>
</protein>
<name>A0AAX3N3B8_9BACL</name>
<dbReference type="Gene3D" id="3.40.309.10">
    <property type="entry name" value="Aldehyde Dehydrogenase, Chain A, domain 2"/>
    <property type="match status" value="1"/>
</dbReference>
<dbReference type="AlphaFoldDB" id="A0AAX3N3B8"/>
<dbReference type="InterPro" id="IPR015590">
    <property type="entry name" value="Aldehyde_DH_dom"/>
</dbReference>
<dbReference type="FunFam" id="3.40.605.10:FF:000007">
    <property type="entry name" value="NAD/NADP-dependent betaine aldehyde dehydrogenase"/>
    <property type="match status" value="1"/>
</dbReference>
<organism evidence="4 5">
    <name type="scientific">Paenibacillus urinalis</name>
    <dbReference type="NCBI Taxonomy" id="521520"/>
    <lineage>
        <taxon>Bacteria</taxon>
        <taxon>Bacillati</taxon>
        <taxon>Bacillota</taxon>
        <taxon>Bacilli</taxon>
        <taxon>Bacillales</taxon>
        <taxon>Paenibacillaceae</taxon>
        <taxon>Paenibacillus</taxon>
    </lineage>
</organism>
<evidence type="ECO:0000259" key="3">
    <source>
        <dbReference type="Pfam" id="PF00171"/>
    </source>
</evidence>
<dbReference type="Proteomes" id="UP001220962">
    <property type="component" value="Chromosome"/>
</dbReference>
<dbReference type="Pfam" id="PF00171">
    <property type="entry name" value="Aldedh"/>
    <property type="match status" value="1"/>
</dbReference>
<gene>
    <name evidence="4" type="ORF">PUW23_02690</name>
</gene>
<proteinExistence type="inferred from homology"/>
<evidence type="ECO:0000313" key="5">
    <source>
        <dbReference type="Proteomes" id="UP001220962"/>
    </source>
</evidence>
<dbReference type="InterPro" id="IPR016161">
    <property type="entry name" value="Ald_DH/histidinol_DH"/>
</dbReference>
<dbReference type="InterPro" id="IPR016162">
    <property type="entry name" value="Ald_DH_N"/>
</dbReference>
<feature type="domain" description="Aldehyde dehydrogenase" evidence="3">
    <location>
        <begin position="19"/>
        <end position="470"/>
    </location>
</feature>
<dbReference type="InterPro" id="IPR051020">
    <property type="entry name" value="ALDH-related_metabolic_enz"/>
</dbReference>
<dbReference type="CDD" id="cd07149">
    <property type="entry name" value="ALDH_y4uC"/>
    <property type="match status" value="1"/>
</dbReference>
<dbReference type="PANTHER" id="PTHR42991">
    <property type="entry name" value="ALDEHYDE DEHYDROGENASE"/>
    <property type="match status" value="1"/>
</dbReference>
<sequence length="476" mass="51168">MRKQQLYIGGEWIEGASWKTLYSPYSGEPLAEIAVAEEKHVEAAIASAEKAYALTRRMPAHERSAILSKVVDLLHHRQEEAAALIAREAAKPMKAARAEVKRTIETYRFAAEEARRIQGESLPMDAAPGGEGRVAYTVREPVGVVGAITPFNFPMNLVAHKLGPALAAGNTVVLKPAGQTPLSAYFIAELFEEAGLPKGALNVVSGSGKTIGDLLVSDERVKHITFTGSPGVGKGIREKAGLKGVTLELGSNSAVIVDKNLDNLDVIAERIAQGSFSYQGQVCISVQRIYVHESAASSFIELLREKTEALVTGDPLDAATDVSALISEEDTSRVLKWIEEAVHEGAELITGGEVSQRVLAPTIMTHVPHSAKLSSQEVFGPVVVIHEVSSIDEAIEKVNDSVYGLQAGIYTNHIQHALKAAELLEVGGVIINDIPTFRLDHMPYGGVKQSGYGREGIKYAIEAMTELKLVVMNRGI</sequence>
<dbReference type="EMBL" id="CP118101">
    <property type="protein sequence ID" value="WDH83174.1"/>
    <property type="molecule type" value="Genomic_DNA"/>
</dbReference>
<evidence type="ECO:0000313" key="4">
    <source>
        <dbReference type="EMBL" id="WDH83174.1"/>
    </source>
</evidence>
<dbReference type="Gene3D" id="3.40.605.10">
    <property type="entry name" value="Aldehyde Dehydrogenase, Chain A, domain 1"/>
    <property type="match status" value="1"/>
</dbReference>
<keyword evidence="2" id="KW-0560">Oxidoreductase</keyword>
<dbReference type="InterPro" id="IPR016163">
    <property type="entry name" value="Ald_DH_C"/>
</dbReference>
<dbReference type="SUPFAM" id="SSF53720">
    <property type="entry name" value="ALDH-like"/>
    <property type="match status" value="1"/>
</dbReference>
<dbReference type="PANTHER" id="PTHR42991:SF1">
    <property type="entry name" value="ALDEHYDE DEHYDROGENASE"/>
    <property type="match status" value="1"/>
</dbReference>
<evidence type="ECO:0000256" key="2">
    <source>
        <dbReference type="ARBA" id="ARBA00023002"/>
    </source>
</evidence>
<comment type="similarity">
    <text evidence="1">Belongs to the aldehyde dehydrogenase family.</text>
</comment>
<reference evidence="4" key="1">
    <citation type="submission" date="2023-02" db="EMBL/GenBank/DDBJ databases">
        <title>Pathogen: clinical or host-associated sample.</title>
        <authorList>
            <person name="Hergert J."/>
            <person name="Casey R."/>
            <person name="Wagner J."/>
            <person name="Young E.L."/>
            <person name="Oakeson K.F."/>
        </authorList>
    </citation>
    <scope>NUCLEOTIDE SEQUENCE</scope>
    <source>
        <strain evidence="4">2022CK-00830</strain>
    </source>
</reference>
<dbReference type="GO" id="GO:0008911">
    <property type="term" value="F:lactaldehyde dehydrogenase (NAD+) activity"/>
    <property type="evidence" value="ECO:0007669"/>
    <property type="project" value="TreeGrafter"/>
</dbReference>
<dbReference type="RefSeq" id="WP_274359366.1">
    <property type="nucleotide sequence ID" value="NZ_CP118101.1"/>
</dbReference>
<evidence type="ECO:0000256" key="1">
    <source>
        <dbReference type="ARBA" id="ARBA00009986"/>
    </source>
</evidence>